<accession>A0ABY4N3I3</accession>
<dbReference type="Pfam" id="PF01261">
    <property type="entry name" value="AP_endonuc_2"/>
    <property type="match status" value="1"/>
</dbReference>
<evidence type="ECO:0000313" key="4">
    <source>
        <dbReference type="Proteomes" id="UP001055868"/>
    </source>
</evidence>
<keyword evidence="4" id="KW-1185">Reference proteome</keyword>
<proteinExistence type="predicted"/>
<dbReference type="PANTHER" id="PTHR12110">
    <property type="entry name" value="HYDROXYPYRUVATE ISOMERASE"/>
    <property type="match status" value="1"/>
</dbReference>
<dbReference type="InterPro" id="IPR050312">
    <property type="entry name" value="IolE/XylAMocC-like"/>
</dbReference>
<name>A0ABY4N3I3_9MICO</name>
<sequence>MSTHHDLLASCWTWAGDVGPRDEDQRSPVPLPERIEALAASGWRGAGIQHADLVELRDTIGLPRLRAQLEDAGIERIELEFLSDWWEQGAARAASDRQLDDFLEAAAQLGAPALKIGACHLGADRSEAPDPAAFAADLHRVAERADAFGVTLALEAMADTNLPMFGDAVDLVRAVDHPRAGLAVDIFQLARSGDDDFTLLPALLEGVPVAMVELGDAPVGADGVAPRCLPGRGDLDMAGFVVAMTDAGWTGFWGVEIIADELRALPVAQGLAEVRAGVDVALARAQQILDARP</sequence>
<dbReference type="Proteomes" id="UP001055868">
    <property type="component" value="Chromosome"/>
</dbReference>
<dbReference type="InterPro" id="IPR036237">
    <property type="entry name" value="Xyl_isomerase-like_sf"/>
</dbReference>
<feature type="domain" description="Xylose isomerase-like TIM barrel" evidence="2">
    <location>
        <begin position="36"/>
        <end position="269"/>
    </location>
</feature>
<dbReference type="SUPFAM" id="SSF51658">
    <property type="entry name" value="Xylose isomerase-like"/>
    <property type="match status" value="1"/>
</dbReference>
<keyword evidence="3" id="KW-0413">Isomerase</keyword>
<dbReference type="InterPro" id="IPR013022">
    <property type="entry name" value="Xyl_isomerase-like_TIM-brl"/>
</dbReference>
<organism evidence="3 4">
    <name type="scientific">Brachybacterium kimchii</name>
    <dbReference type="NCBI Taxonomy" id="2942909"/>
    <lineage>
        <taxon>Bacteria</taxon>
        <taxon>Bacillati</taxon>
        <taxon>Actinomycetota</taxon>
        <taxon>Actinomycetes</taxon>
        <taxon>Micrococcales</taxon>
        <taxon>Dermabacteraceae</taxon>
        <taxon>Brachybacterium</taxon>
    </lineage>
</organism>
<dbReference type="PANTHER" id="PTHR12110:SF48">
    <property type="entry name" value="BLL3656 PROTEIN"/>
    <property type="match status" value="1"/>
</dbReference>
<reference evidence="3" key="1">
    <citation type="submission" date="2022-05" db="EMBL/GenBank/DDBJ databases">
        <title>Genomic analysis of Brachybacterium sp. CBA3104.</title>
        <authorList>
            <person name="Roh S.W."/>
            <person name="Kim Y.B."/>
            <person name="Kim Y."/>
        </authorList>
    </citation>
    <scope>NUCLEOTIDE SEQUENCE</scope>
    <source>
        <strain evidence="3">CBA3104</strain>
    </source>
</reference>
<keyword evidence="1" id="KW-0119">Carbohydrate metabolism</keyword>
<evidence type="ECO:0000259" key="2">
    <source>
        <dbReference type="Pfam" id="PF01261"/>
    </source>
</evidence>
<evidence type="ECO:0000256" key="1">
    <source>
        <dbReference type="ARBA" id="ARBA00023277"/>
    </source>
</evidence>
<evidence type="ECO:0000313" key="3">
    <source>
        <dbReference type="EMBL" id="UQN28327.1"/>
    </source>
</evidence>
<protein>
    <submittedName>
        <fullName evidence="3">Sugar phosphate isomerase/epimerase</fullName>
    </submittedName>
</protein>
<gene>
    <name evidence="3" type="ORF">M4486_11795</name>
</gene>
<dbReference type="RefSeq" id="WP_249477370.1">
    <property type="nucleotide sequence ID" value="NZ_CP097218.1"/>
</dbReference>
<dbReference type="EMBL" id="CP097218">
    <property type="protein sequence ID" value="UQN28327.1"/>
    <property type="molecule type" value="Genomic_DNA"/>
</dbReference>
<dbReference type="Gene3D" id="3.20.20.150">
    <property type="entry name" value="Divalent-metal-dependent TIM barrel enzymes"/>
    <property type="match status" value="1"/>
</dbReference>
<dbReference type="GO" id="GO:0016853">
    <property type="term" value="F:isomerase activity"/>
    <property type="evidence" value="ECO:0007669"/>
    <property type="project" value="UniProtKB-KW"/>
</dbReference>